<dbReference type="PANTHER" id="PTHR45710">
    <property type="entry name" value="C-TYPE LECTIN DOMAIN-CONTAINING PROTEIN 180"/>
    <property type="match status" value="1"/>
</dbReference>
<keyword evidence="2" id="KW-1015">Disulfide bond</keyword>
<dbReference type="AlphaFoldDB" id="A0A3Q3J2M1"/>
<dbReference type="Proteomes" id="UP000261600">
    <property type="component" value="Unplaced"/>
</dbReference>
<dbReference type="Pfam" id="PF00059">
    <property type="entry name" value="Lectin_C"/>
    <property type="match status" value="1"/>
</dbReference>
<evidence type="ECO:0000259" key="3">
    <source>
        <dbReference type="PROSITE" id="PS50041"/>
    </source>
</evidence>
<dbReference type="InterPro" id="IPR018378">
    <property type="entry name" value="C-type_lectin_CS"/>
</dbReference>
<name>A0A3Q3J2M1_MONAL</name>
<dbReference type="PROSITE" id="PS00615">
    <property type="entry name" value="C_TYPE_LECTIN_1"/>
    <property type="match status" value="1"/>
</dbReference>
<keyword evidence="5" id="KW-1185">Reference proteome</keyword>
<dbReference type="STRING" id="43700.ENSMALP00000007347"/>
<reference evidence="4" key="1">
    <citation type="submission" date="2025-08" db="UniProtKB">
        <authorList>
            <consortium name="Ensembl"/>
        </authorList>
    </citation>
    <scope>IDENTIFICATION</scope>
</reference>
<reference evidence="4" key="2">
    <citation type="submission" date="2025-09" db="UniProtKB">
        <authorList>
            <consortium name="Ensembl"/>
        </authorList>
    </citation>
    <scope>IDENTIFICATION</scope>
</reference>
<accession>A0A3Q3J2M1</accession>
<sequence length="193" mass="21881">MAKSTAKNQKLSTVAFRSPLVTPGYQAATQRSNLTEQIQNNEASWTELSITRAQWSSAGYRKENQLCGDGWLDFQSDCYDINNALAPDLKTWDEARENCSGTNSDLPVIVNEEEKDFVTENSWFHHDIDGYWIGLRAVDGRWKWVDGSDLIESLWAEAPVTGHCVISDDRTGWRSASCDDRNRWICKKKALSV</sequence>
<evidence type="ECO:0000256" key="1">
    <source>
        <dbReference type="ARBA" id="ARBA00004401"/>
    </source>
</evidence>
<dbReference type="GO" id="GO:0005886">
    <property type="term" value="C:plasma membrane"/>
    <property type="evidence" value="ECO:0007669"/>
    <property type="project" value="UniProtKB-SubCell"/>
</dbReference>
<evidence type="ECO:0000313" key="4">
    <source>
        <dbReference type="Ensembl" id="ENSMALP00000007347.1"/>
    </source>
</evidence>
<dbReference type="SUPFAM" id="SSF56436">
    <property type="entry name" value="C-type lectin-like"/>
    <property type="match status" value="1"/>
</dbReference>
<proteinExistence type="predicted"/>
<evidence type="ECO:0000313" key="5">
    <source>
        <dbReference type="Proteomes" id="UP000261600"/>
    </source>
</evidence>
<comment type="subcellular location">
    <subcellularLocation>
        <location evidence="1">Cell membrane</location>
        <topology evidence="1">Single-pass type II membrane protein</topology>
    </subcellularLocation>
</comment>
<dbReference type="PROSITE" id="PS50041">
    <property type="entry name" value="C_TYPE_LECTIN_2"/>
    <property type="match status" value="1"/>
</dbReference>
<dbReference type="SMART" id="SM00034">
    <property type="entry name" value="CLECT"/>
    <property type="match status" value="1"/>
</dbReference>
<evidence type="ECO:0000256" key="2">
    <source>
        <dbReference type="ARBA" id="ARBA00023157"/>
    </source>
</evidence>
<dbReference type="Ensembl" id="ENSMALT00000007498.1">
    <property type="protein sequence ID" value="ENSMALP00000007347.1"/>
    <property type="gene ID" value="ENSMALG00000005221.1"/>
</dbReference>
<dbReference type="InterPro" id="IPR016187">
    <property type="entry name" value="CTDL_fold"/>
</dbReference>
<dbReference type="PANTHER" id="PTHR45710:SF39">
    <property type="entry name" value="C-TYPE LECTIN DOMAIN FAMILY 4 MEMBER M"/>
    <property type="match status" value="1"/>
</dbReference>
<dbReference type="InterPro" id="IPR050828">
    <property type="entry name" value="C-type_lectin/matrix_domain"/>
</dbReference>
<dbReference type="Gene3D" id="3.10.100.10">
    <property type="entry name" value="Mannose-Binding Protein A, subunit A"/>
    <property type="match status" value="1"/>
</dbReference>
<feature type="domain" description="C-type lectin" evidence="3">
    <location>
        <begin position="74"/>
        <end position="187"/>
    </location>
</feature>
<dbReference type="InterPro" id="IPR001304">
    <property type="entry name" value="C-type_lectin-like"/>
</dbReference>
<protein>
    <recommendedName>
        <fullName evidence="3">C-type lectin domain-containing protein</fullName>
    </recommendedName>
</protein>
<dbReference type="InterPro" id="IPR016186">
    <property type="entry name" value="C-type_lectin-like/link_sf"/>
</dbReference>
<organism evidence="4 5">
    <name type="scientific">Monopterus albus</name>
    <name type="common">Swamp eel</name>
    <dbReference type="NCBI Taxonomy" id="43700"/>
    <lineage>
        <taxon>Eukaryota</taxon>
        <taxon>Metazoa</taxon>
        <taxon>Chordata</taxon>
        <taxon>Craniata</taxon>
        <taxon>Vertebrata</taxon>
        <taxon>Euteleostomi</taxon>
        <taxon>Actinopterygii</taxon>
        <taxon>Neopterygii</taxon>
        <taxon>Teleostei</taxon>
        <taxon>Neoteleostei</taxon>
        <taxon>Acanthomorphata</taxon>
        <taxon>Anabantaria</taxon>
        <taxon>Synbranchiformes</taxon>
        <taxon>Synbranchidae</taxon>
        <taxon>Monopterus</taxon>
    </lineage>
</organism>